<evidence type="ECO:0000256" key="3">
    <source>
        <dbReference type="ARBA" id="ARBA00022448"/>
    </source>
</evidence>
<feature type="transmembrane region" description="Helical" evidence="7">
    <location>
        <begin position="118"/>
        <end position="140"/>
    </location>
</feature>
<proteinExistence type="inferred from homology"/>
<feature type="domain" description="Cation efflux protein cytoplasmic" evidence="9">
    <location>
        <begin position="218"/>
        <end position="294"/>
    </location>
</feature>
<comment type="subcellular location">
    <subcellularLocation>
        <location evidence="1">Membrane</location>
        <topology evidence="1">Multi-pass membrane protein</topology>
    </subcellularLocation>
</comment>
<evidence type="ECO:0000259" key="8">
    <source>
        <dbReference type="Pfam" id="PF01545"/>
    </source>
</evidence>
<dbReference type="NCBIfam" id="TIGR01297">
    <property type="entry name" value="CDF"/>
    <property type="match status" value="1"/>
</dbReference>
<dbReference type="RefSeq" id="WP_120181983.1">
    <property type="nucleotide sequence ID" value="NZ_MBTA01000025.1"/>
</dbReference>
<evidence type="ECO:0000259" key="9">
    <source>
        <dbReference type="Pfam" id="PF16916"/>
    </source>
</evidence>
<keyword evidence="5 7" id="KW-1133">Transmembrane helix</keyword>
<feature type="domain" description="Cation efflux protein transmembrane" evidence="8">
    <location>
        <begin position="19"/>
        <end position="213"/>
    </location>
</feature>
<keyword evidence="6 7" id="KW-0472">Membrane</keyword>
<dbReference type="Proteomes" id="UP000283433">
    <property type="component" value="Unassembled WGS sequence"/>
</dbReference>
<dbReference type="InterPro" id="IPR058533">
    <property type="entry name" value="Cation_efflux_TM"/>
</dbReference>
<evidence type="ECO:0000256" key="1">
    <source>
        <dbReference type="ARBA" id="ARBA00004141"/>
    </source>
</evidence>
<dbReference type="Gene3D" id="3.30.70.1350">
    <property type="entry name" value="Cation efflux protein, cytoplasmic domain"/>
    <property type="match status" value="1"/>
</dbReference>
<feature type="transmembrane region" description="Helical" evidence="7">
    <location>
        <begin position="161"/>
        <end position="182"/>
    </location>
</feature>
<organism evidence="10 11">
    <name type="scientific">Pelobium manganitolerans</name>
    <dbReference type="NCBI Taxonomy" id="1842495"/>
    <lineage>
        <taxon>Bacteria</taxon>
        <taxon>Pseudomonadati</taxon>
        <taxon>Bacteroidota</taxon>
        <taxon>Sphingobacteriia</taxon>
        <taxon>Sphingobacteriales</taxon>
        <taxon>Sphingobacteriaceae</taxon>
        <taxon>Pelobium</taxon>
    </lineage>
</organism>
<reference evidence="10 11" key="1">
    <citation type="submission" date="2016-07" db="EMBL/GenBank/DDBJ databases">
        <title>Genome of Pelobium manganitolerans.</title>
        <authorList>
            <person name="Wu S."/>
            <person name="Wang G."/>
        </authorList>
    </citation>
    <scope>NUCLEOTIDE SEQUENCE [LARGE SCALE GENOMIC DNA]</scope>
    <source>
        <strain evidence="10 11">YS-25</strain>
    </source>
</reference>
<name>A0A419S4T3_9SPHI</name>
<evidence type="ECO:0000313" key="10">
    <source>
        <dbReference type="EMBL" id="RKD15115.1"/>
    </source>
</evidence>
<feature type="transmembrane region" description="Helical" evidence="7">
    <location>
        <begin position="188"/>
        <end position="205"/>
    </location>
</feature>
<evidence type="ECO:0000256" key="2">
    <source>
        <dbReference type="ARBA" id="ARBA00008114"/>
    </source>
</evidence>
<dbReference type="InterPro" id="IPR050291">
    <property type="entry name" value="CDF_Transporter"/>
</dbReference>
<keyword evidence="3" id="KW-0813">Transport</keyword>
<dbReference type="GO" id="GO:0016020">
    <property type="term" value="C:membrane"/>
    <property type="evidence" value="ECO:0007669"/>
    <property type="project" value="UniProtKB-SubCell"/>
</dbReference>
<evidence type="ECO:0000256" key="4">
    <source>
        <dbReference type="ARBA" id="ARBA00022692"/>
    </source>
</evidence>
<dbReference type="GO" id="GO:0008324">
    <property type="term" value="F:monoatomic cation transmembrane transporter activity"/>
    <property type="evidence" value="ECO:0007669"/>
    <property type="project" value="InterPro"/>
</dbReference>
<feature type="transmembrane region" description="Helical" evidence="7">
    <location>
        <begin position="17"/>
        <end position="38"/>
    </location>
</feature>
<accession>A0A419S4T3</accession>
<dbReference type="InterPro" id="IPR027469">
    <property type="entry name" value="Cation_efflux_TMD_sf"/>
</dbReference>
<evidence type="ECO:0000256" key="7">
    <source>
        <dbReference type="SAM" id="Phobius"/>
    </source>
</evidence>
<sequence>MEGSDNKSLPSGSGLKTTLIGIIVSGVLAIIKALGGILGHSYALIADAIESTADIFTSSMLWLGLKWSAKPADKEHPYGHGKAEALTAIGIALALTLAAFIIAKESVHNILTPHKTPAAYTLIILVVVIATKELLYRFVLKTGLELNSGAVKADAFHHRSDAITSAAAFIGITIGLIGGKGYEVADDYAALFASLIIVINAYKIFRPAIGELLDEDLEPELNQKVKQLAAEVPDVILVEKCHTRKMGVMNHADLHLWVDKNLSVEEGHTIAHKAKNHIQNSLPQFIDIMIHIEPAK</sequence>
<evidence type="ECO:0000256" key="6">
    <source>
        <dbReference type="ARBA" id="ARBA00023136"/>
    </source>
</evidence>
<dbReference type="AlphaFoldDB" id="A0A419S4T3"/>
<feature type="transmembrane region" description="Helical" evidence="7">
    <location>
        <begin position="85"/>
        <end position="103"/>
    </location>
</feature>
<comment type="similarity">
    <text evidence="2">Belongs to the cation diffusion facilitator (CDF) transporter (TC 2.A.4) family.</text>
</comment>
<dbReference type="Gene3D" id="1.20.1510.10">
    <property type="entry name" value="Cation efflux protein transmembrane domain"/>
    <property type="match status" value="1"/>
</dbReference>
<protein>
    <submittedName>
        <fullName evidence="10">Cobalt-zinc-cadmium resistance protein</fullName>
    </submittedName>
</protein>
<dbReference type="PANTHER" id="PTHR43840:SF15">
    <property type="entry name" value="MITOCHONDRIAL METAL TRANSPORTER 1-RELATED"/>
    <property type="match status" value="1"/>
</dbReference>
<dbReference type="FunFam" id="1.20.1510.10:FF:000006">
    <property type="entry name" value="Divalent cation efflux transporter"/>
    <property type="match status" value="1"/>
</dbReference>
<dbReference type="Pfam" id="PF01545">
    <property type="entry name" value="Cation_efflux"/>
    <property type="match status" value="1"/>
</dbReference>
<comment type="caution">
    <text evidence="10">The sequence shown here is derived from an EMBL/GenBank/DDBJ whole genome shotgun (WGS) entry which is preliminary data.</text>
</comment>
<dbReference type="SUPFAM" id="SSF160240">
    <property type="entry name" value="Cation efflux protein cytoplasmic domain-like"/>
    <property type="match status" value="1"/>
</dbReference>
<gene>
    <name evidence="10" type="ORF">BCY91_06215</name>
</gene>
<dbReference type="Pfam" id="PF16916">
    <property type="entry name" value="ZT_dimer"/>
    <property type="match status" value="1"/>
</dbReference>
<dbReference type="SUPFAM" id="SSF161111">
    <property type="entry name" value="Cation efflux protein transmembrane domain-like"/>
    <property type="match status" value="1"/>
</dbReference>
<evidence type="ECO:0000256" key="5">
    <source>
        <dbReference type="ARBA" id="ARBA00022989"/>
    </source>
</evidence>
<dbReference type="OrthoDB" id="9806522at2"/>
<evidence type="ECO:0000313" key="11">
    <source>
        <dbReference type="Proteomes" id="UP000283433"/>
    </source>
</evidence>
<dbReference type="PANTHER" id="PTHR43840">
    <property type="entry name" value="MITOCHONDRIAL METAL TRANSPORTER 1-RELATED"/>
    <property type="match status" value="1"/>
</dbReference>
<dbReference type="InterPro" id="IPR036837">
    <property type="entry name" value="Cation_efflux_CTD_sf"/>
</dbReference>
<dbReference type="InterPro" id="IPR002524">
    <property type="entry name" value="Cation_efflux"/>
</dbReference>
<keyword evidence="11" id="KW-1185">Reference proteome</keyword>
<keyword evidence="4 7" id="KW-0812">Transmembrane</keyword>
<dbReference type="InterPro" id="IPR027470">
    <property type="entry name" value="Cation_efflux_CTD"/>
</dbReference>
<dbReference type="EMBL" id="MBTA01000025">
    <property type="protein sequence ID" value="RKD15115.1"/>
    <property type="molecule type" value="Genomic_DNA"/>
</dbReference>